<dbReference type="InterPro" id="IPR001387">
    <property type="entry name" value="Cro/C1-type_HTH"/>
</dbReference>
<dbReference type="PROSITE" id="PS50943">
    <property type="entry name" value="HTH_CROC1"/>
    <property type="match status" value="1"/>
</dbReference>
<organism evidence="2 3">
    <name type="scientific">Streptomyces lonarensis</name>
    <dbReference type="NCBI Taxonomy" id="700599"/>
    <lineage>
        <taxon>Bacteria</taxon>
        <taxon>Bacillati</taxon>
        <taxon>Actinomycetota</taxon>
        <taxon>Actinomycetes</taxon>
        <taxon>Kitasatosporales</taxon>
        <taxon>Streptomycetaceae</taxon>
        <taxon>Streptomyces</taxon>
    </lineage>
</organism>
<dbReference type="Proteomes" id="UP000578686">
    <property type="component" value="Unassembled WGS sequence"/>
</dbReference>
<proteinExistence type="predicted"/>
<name>A0A7X6CXB7_9ACTN</name>
<dbReference type="AlphaFoldDB" id="A0A7X6CXB7"/>
<dbReference type="Pfam" id="PF01381">
    <property type="entry name" value="HTH_3"/>
    <property type="match status" value="1"/>
</dbReference>
<evidence type="ECO:0000313" key="3">
    <source>
        <dbReference type="Proteomes" id="UP000578686"/>
    </source>
</evidence>
<evidence type="ECO:0000259" key="1">
    <source>
        <dbReference type="PROSITE" id="PS50943"/>
    </source>
</evidence>
<dbReference type="Gene3D" id="1.10.260.40">
    <property type="entry name" value="lambda repressor-like DNA-binding domains"/>
    <property type="match status" value="1"/>
</dbReference>
<gene>
    <name evidence="2" type="ORF">HCN56_01245</name>
</gene>
<dbReference type="GO" id="GO:0003677">
    <property type="term" value="F:DNA binding"/>
    <property type="evidence" value="ECO:0007669"/>
    <property type="project" value="InterPro"/>
</dbReference>
<dbReference type="InterPro" id="IPR010982">
    <property type="entry name" value="Lambda_DNA-bd_dom_sf"/>
</dbReference>
<keyword evidence="3" id="KW-1185">Reference proteome</keyword>
<sequence>MREISLRQLAESTGYDRGYLSRLERNEAGAKPDTLRCIATVLAVPPADITRGDPCE</sequence>
<comment type="caution">
    <text evidence="2">The sequence shown here is derived from an EMBL/GenBank/DDBJ whole genome shotgun (WGS) entry which is preliminary data.</text>
</comment>
<feature type="domain" description="HTH cro/C1-type" evidence="1">
    <location>
        <begin position="4"/>
        <end position="49"/>
    </location>
</feature>
<reference evidence="2 3" key="1">
    <citation type="submission" date="2020-03" db="EMBL/GenBank/DDBJ databases">
        <title>Draft genome of Streptomyces sp. ventii, isolated from the Axial Seamount in the Pacific Ocean, and resequencing of the two type strains Streptomyces lonarensis strain NCL 716 and Streptomyces bohaiensis strain 11A07.</title>
        <authorList>
            <person name="Loughran R.M."/>
            <person name="Pfannmuller K.M."/>
            <person name="Wasson B.J."/>
            <person name="Deadmond M.C."/>
            <person name="Paddock B.E."/>
            <person name="Koyack M.J."/>
            <person name="Gallegos D.A."/>
            <person name="Mitchell E.A."/>
            <person name="Ushijima B."/>
            <person name="Saw J.H."/>
            <person name="Mcphail K.L."/>
            <person name="Videau P."/>
        </authorList>
    </citation>
    <scope>NUCLEOTIDE SEQUENCE [LARGE SCALE GENOMIC DNA]</scope>
    <source>
        <strain evidence="2 3">NCL716</strain>
    </source>
</reference>
<protein>
    <submittedName>
        <fullName evidence="2">Helix-turn-helix transcriptional regulator</fullName>
    </submittedName>
</protein>
<dbReference type="EMBL" id="JAAVJD010000004">
    <property type="protein sequence ID" value="NJQ04233.1"/>
    <property type="molecule type" value="Genomic_DNA"/>
</dbReference>
<dbReference type="SUPFAM" id="SSF47413">
    <property type="entry name" value="lambda repressor-like DNA-binding domains"/>
    <property type="match status" value="1"/>
</dbReference>
<accession>A0A7X6CXB7</accession>
<evidence type="ECO:0000313" key="2">
    <source>
        <dbReference type="EMBL" id="NJQ04233.1"/>
    </source>
</evidence>
<dbReference type="CDD" id="cd00093">
    <property type="entry name" value="HTH_XRE"/>
    <property type="match status" value="1"/>
</dbReference>